<organism evidence="1">
    <name type="scientific">Anguilla anguilla</name>
    <name type="common">European freshwater eel</name>
    <name type="synonym">Muraena anguilla</name>
    <dbReference type="NCBI Taxonomy" id="7936"/>
    <lineage>
        <taxon>Eukaryota</taxon>
        <taxon>Metazoa</taxon>
        <taxon>Chordata</taxon>
        <taxon>Craniata</taxon>
        <taxon>Vertebrata</taxon>
        <taxon>Euteleostomi</taxon>
        <taxon>Actinopterygii</taxon>
        <taxon>Neopterygii</taxon>
        <taxon>Teleostei</taxon>
        <taxon>Anguilliformes</taxon>
        <taxon>Anguillidae</taxon>
        <taxon>Anguilla</taxon>
    </lineage>
</organism>
<sequence length="29" mass="3598">MLQCNTDIGIQVKHTYIRPHTDRELSWRW</sequence>
<evidence type="ECO:0000313" key="1">
    <source>
        <dbReference type="EMBL" id="JAH81421.1"/>
    </source>
</evidence>
<reference evidence="1" key="1">
    <citation type="submission" date="2014-11" db="EMBL/GenBank/DDBJ databases">
        <authorList>
            <person name="Amaro Gonzalez C."/>
        </authorList>
    </citation>
    <scope>NUCLEOTIDE SEQUENCE</scope>
</reference>
<reference evidence="1" key="2">
    <citation type="journal article" date="2015" name="Fish Shellfish Immunol.">
        <title>Early steps in the European eel (Anguilla anguilla)-Vibrio vulnificus interaction in the gills: Role of the RtxA13 toxin.</title>
        <authorList>
            <person name="Callol A."/>
            <person name="Pajuelo D."/>
            <person name="Ebbesson L."/>
            <person name="Teles M."/>
            <person name="MacKenzie S."/>
            <person name="Amaro C."/>
        </authorList>
    </citation>
    <scope>NUCLEOTIDE SEQUENCE</scope>
</reference>
<name>A0A0E9VTS6_ANGAN</name>
<dbReference type="AlphaFoldDB" id="A0A0E9VTS6"/>
<protein>
    <submittedName>
        <fullName evidence="1">Uncharacterized protein</fullName>
    </submittedName>
</protein>
<dbReference type="EMBL" id="GBXM01027156">
    <property type="protein sequence ID" value="JAH81421.1"/>
    <property type="molecule type" value="Transcribed_RNA"/>
</dbReference>
<proteinExistence type="predicted"/>
<accession>A0A0E9VTS6</accession>